<keyword evidence="2" id="KW-0540">Nuclease</keyword>
<dbReference type="GO" id="GO:0016020">
    <property type="term" value="C:membrane"/>
    <property type="evidence" value="ECO:0007669"/>
    <property type="project" value="GOC"/>
</dbReference>
<dbReference type="PANTHER" id="PTHR14859">
    <property type="entry name" value="CALCOFLUOR WHITE HYPERSENSITIVE PROTEIN PRECURSOR"/>
    <property type="match status" value="1"/>
</dbReference>
<dbReference type="PANTHER" id="PTHR14859:SF1">
    <property type="entry name" value="PGAP2-INTERACTING PROTEIN"/>
    <property type="match status" value="1"/>
</dbReference>
<dbReference type="InterPro" id="IPR005135">
    <property type="entry name" value="Endo/exonuclease/phosphatase"/>
</dbReference>
<keyword evidence="2" id="KW-0269">Exonuclease</keyword>
<dbReference type="EMBL" id="JFZZ01000136">
    <property type="protein sequence ID" value="KAK87422.1"/>
    <property type="molecule type" value="Genomic_DNA"/>
</dbReference>
<keyword evidence="2" id="KW-0378">Hydrolase</keyword>
<dbReference type="InterPro" id="IPR051916">
    <property type="entry name" value="GPI-anchor_lipid_remodeler"/>
</dbReference>
<organism evidence="2 3">
    <name type="scientific">Bordetella holmesii CDC-H585-BH</name>
    <dbReference type="NCBI Taxonomy" id="1331206"/>
    <lineage>
        <taxon>Bacteria</taxon>
        <taxon>Pseudomonadati</taxon>
        <taxon>Pseudomonadota</taxon>
        <taxon>Betaproteobacteria</taxon>
        <taxon>Burkholderiales</taxon>
        <taxon>Alcaligenaceae</taxon>
        <taxon>Bordetella</taxon>
    </lineage>
</organism>
<dbReference type="GO" id="GO:0006506">
    <property type="term" value="P:GPI anchor biosynthetic process"/>
    <property type="evidence" value="ECO:0007669"/>
    <property type="project" value="TreeGrafter"/>
</dbReference>
<sequence>MSLIRVVSYNIHKGRSSLGRHESLNDLRLGLYGLRPDLVFLQEVQGRNETSSMLHAQHESLGAALHLNVAYGRNAVRDATDHGNALLSRYHILDHFNQDISDHKLEQRGLLHARIDVGGTEVHCLVVHLGLFASSRQRQIQALIERIRAEVPDGAPLLIAGDFNDWGDKLAPQFVQQLGLYEVFSHAPRSSGGELPRLRDSMRRLSDVLRGVPGNSAVIERSNQLGMGGAYCPLPPPRTFPALFPWFRLDRIYQRGFAVRSARVLRGRQWARLSDHAPLLTELELP</sequence>
<dbReference type="Pfam" id="PF03372">
    <property type="entry name" value="Exo_endo_phos"/>
    <property type="match status" value="1"/>
</dbReference>
<dbReference type="AlphaFoldDB" id="A0A158LZF8"/>
<dbReference type="PATRIC" id="fig|1331206.3.peg.3264"/>
<dbReference type="Proteomes" id="UP000026682">
    <property type="component" value="Unassembled WGS sequence"/>
</dbReference>
<gene>
    <name evidence="2" type="ORF">L497_2967</name>
</gene>
<evidence type="ECO:0000313" key="3">
    <source>
        <dbReference type="Proteomes" id="UP000026682"/>
    </source>
</evidence>
<dbReference type="GeneID" id="93121870"/>
<dbReference type="STRING" id="35814.BBB42_17645"/>
<accession>A0A158LZF8</accession>
<dbReference type="GO" id="GO:0004519">
    <property type="term" value="F:endonuclease activity"/>
    <property type="evidence" value="ECO:0007669"/>
    <property type="project" value="UniProtKB-KW"/>
</dbReference>
<name>A0A158LZF8_9BORD</name>
<dbReference type="InterPro" id="IPR036691">
    <property type="entry name" value="Endo/exonu/phosph_ase_sf"/>
</dbReference>
<dbReference type="RefSeq" id="WP_005017059.1">
    <property type="nucleotide sequence ID" value="NZ_JFZZ01000136.1"/>
</dbReference>
<protein>
    <submittedName>
        <fullName evidence="2">Endonuclease/exonuclease/phosphatase family protein</fullName>
    </submittedName>
</protein>
<reference evidence="2 3" key="1">
    <citation type="submission" date="2014-03" db="EMBL/GenBank/DDBJ databases">
        <title>Genome sequence of Bordetella holmseii.</title>
        <authorList>
            <person name="Harvill E."/>
            <person name="Goodfield L.L."/>
            <person name="Ivanov Y."/>
            <person name="Meyer J.A."/>
            <person name="Newth C."/>
            <person name="Cassiday P."/>
            <person name="Tondella M.L."/>
            <person name="Liao P."/>
            <person name="Zimmerman J."/>
            <person name="Meert K."/>
            <person name="Wessel D."/>
            <person name="Berger J."/>
            <person name="Dean J.M."/>
            <person name="Holubkov R."/>
            <person name="Burr J."/>
            <person name="Liu T."/>
            <person name="Brinkac L.M."/>
            <person name="Sanka R."/>
            <person name="Kim M."/>
            <person name="Losada L."/>
        </authorList>
    </citation>
    <scope>NUCLEOTIDE SEQUENCE [LARGE SCALE GENOMIC DNA]</scope>
    <source>
        <strain evidence="2 3">CDC-H585-BH</strain>
    </source>
</reference>
<evidence type="ECO:0000259" key="1">
    <source>
        <dbReference type="Pfam" id="PF03372"/>
    </source>
</evidence>
<evidence type="ECO:0000313" key="2">
    <source>
        <dbReference type="EMBL" id="KAK87422.1"/>
    </source>
</evidence>
<keyword evidence="2" id="KW-0255">Endonuclease</keyword>
<feature type="domain" description="Endonuclease/exonuclease/phosphatase" evidence="1">
    <location>
        <begin position="7"/>
        <end position="276"/>
    </location>
</feature>
<dbReference type="SUPFAM" id="SSF56219">
    <property type="entry name" value="DNase I-like"/>
    <property type="match status" value="1"/>
</dbReference>
<dbReference type="GO" id="GO:0004527">
    <property type="term" value="F:exonuclease activity"/>
    <property type="evidence" value="ECO:0007669"/>
    <property type="project" value="UniProtKB-KW"/>
</dbReference>
<proteinExistence type="predicted"/>
<dbReference type="Gene3D" id="3.60.10.10">
    <property type="entry name" value="Endonuclease/exonuclease/phosphatase"/>
    <property type="match status" value="1"/>
</dbReference>
<comment type="caution">
    <text evidence="2">The sequence shown here is derived from an EMBL/GenBank/DDBJ whole genome shotgun (WGS) entry which is preliminary data.</text>
</comment>